<reference evidence="4" key="1">
    <citation type="submission" date="2024-06" db="EMBL/GenBank/DDBJ databases">
        <authorList>
            <person name="Ryan C."/>
        </authorList>
    </citation>
    <scope>NUCLEOTIDE SEQUENCE [LARGE SCALE GENOMIC DNA]</scope>
</reference>
<name>A0ABC9E2S4_9POAL</name>
<gene>
    <name evidence="3" type="ORF">URODEC1_LOCUS91238</name>
</gene>
<sequence length="452" mass="52337">MDHQQPQLHLLPDDMLANILGRLPPRSLAASRCVGKHWCSLIDGRRLLRADLLPLRLDAFFFNPNDFEYCPSSFARPSRRFLLDFSDHTTRKEFPAHMDIGDHCNGLLLLRQMVLVNPATRQWANLPDFPGPRLSPWAVMYPDFYLVYDPFMVSPQQFEVFAIPSFNLERPPNSDEEEEEEEEEEVVDPSAEWPPSPFTTHVFCSRKWRWEERSFVRQGEPAGTIADMRRSGRFDRQAVYFQGALYVHCQNDSVMRIALSDDTYQVIEPPVPETTPFGEDPPPSYLGKSAKGVYFALLDNYYDGDNFPRCSVWWLNGQMEWVLKCNIGLVENIPVHPFAREYSKQWTKNYKKAAPGHDELNDEWDFDDGIVLESIDNNKPKEPYGQYCMGFLGFHPCKEIVFFCVKSYASSRAVSYHLNTSKVQDLGKLDVMETETSFPYTPCWMGELFENN</sequence>
<dbReference type="PANTHER" id="PTHR34591:SF23">
    <property type="entry name" value="F-BOX DOMAIN-CONTAINING PROTEIN"/>
    <property type="match status" value="1"/>
</dbReference>
<dbReference type="Pfam" id="PF00646">
    <property type="entry name" value="F-box"/>
    <property type="match status" value="1"/>
</dbReference>
<feature type="region of interest" description="Disordered" evidence="1">
    <location>
        <begin position="169"/>
        <end position="191"/>
    </location>
</feature>
<dbReference type="EMBL" id="OZ075145">
    <property type="protein sequence ID" value="CAL5049887.1"/>
    <property type="molecule type" value="Genomic_DNA"/>
</dbReference>
<reference evidence="3 4" key="2">
    <citation type="submission" date="2024-10" db="EMBL/GenBank/DDBJ databases">
        <authorList>
            <person name="Ryan C."/>
        </authorList>
    </citation>
    <scope>NUCLEOTIDE SEQUENCE [LARGE SCALE GENOMIC DNA]</scope>
</reference>
<evidence type="ECO:0000256" key="1">
    <source>
        <dbReference type="SAM" id="MobiDB-lite"/>
    </source>
</evidence>
<feature type="domain" description="F-box" evidence="2">
    <location>
        <begin position="5"/>
        <end position="51"/>
    </location>
</feature>
<keyword evidence="4" id="KW-1185">Reference proteome</keyword>
<proteinExistence type="predicted"/>
<dbReference type="SMART" id="SM00256">
    <property type="entry name" value="FBOX"/>
    <property type="match status" value="1"/>
</dbReference>
<accession>A0ABC9E2S4</accession>
<protein>
    <recommendedName>
        <fullName evidence="2">F-box domain-containing protein</fullName>
    </recommendedName>
</protein>
<dbReference type="PANTHER" id="PTHR34591">
    <property type="entry name" value="OS03G0653100 PROTEIN-RELATED"/>
    <property type="match status" value="1"/>
</dbReference>
<evidence type="ECO:0000313" key="3">
    <source>
        <dbReference type="EMBL" id="CAL5049887.1"/>
    </source>
</evidence>
<evidence type="ECO:0000313" key="4">
    <source>
        <dbReference type="Proteomes" id="UP001497457"/>
    </source>
</evidence>
<evidence type="ECO:0000259" key="2">
    <source>
        <dbReference type="PROSITE" id="PS50181"/>
    </source>
</evidence>
<dbReference type="Proteomes" id="UP001497457">
    <property type="component" value="Chromosome 35b"/>
</dbReference>
<feature type="compositionally biased region" description="Acidic residues" evidence="1">
    <location>
        <begin position="174"/>
        <end position="187"/>
    </location>
</feature>
<dbReference type="SUPFAM" id="SSF81383">
    <property type="entry name" value="F-box domain"/>
    <property type="match status" value="1"/>
</dbReference>
<dbReference type="Gene3D" id="1.20.1280.50">
    <property type="match status" value="1"/>
</dbReference>
<dbReference type="InterPro" id="IPR036047">
    <property type="entry name" value="F-box-like_dom_sf"/>
</dbReference>
<dbReference type="PROSITE" id="PS50181">
    <property type="entry name" value="FBOX"/>
    <property type="match status" value="1"/>
</dbReference>
<organism evidence="3 4">
    <name type="scientific">Urochloa decumbens</name>
    <dbReference type="NCBI Taxonomy" id="240449"/>
    <lineage>
        <taxon>Eukaryota</taxon>
        <taxon>Viridiplantae</taxon>
        <taxon>Streptophyta</taxon>
        <taxon>Embryophyta</taxon>
        <taxon>Tracheophyta</taxon>
        <taxon>Spermatophyta</taxon>
        <taxon>Magnoliopsida</taxon>
        <taxon>Liliopsida</taxon>
        <taxon>Poales</taxon>
        <taxon>Poaceae</taxon>
        <taxon>PACMAD clade</taxon>
        <taxon>Panicoideae</taxon>
        <taxon>Panicodae</taxon>
        <taxon>Paniceae</taxon>
        <taxon>Melinidinae</taxon>
        <taxon>Urochloa</taxon>
    </lineage>
</organism>
<dbReference type="InterPro" id="IPR001810">
    <property type="entry name" value="F-box_dom"/>
</dbReference>
<dbReference type="AlphaFoldDB" id="A0ABC9E2S4"/>